<dbReference type="InterPro" id="IPR024208">
    <property type="entry name" value="DUF3842"/>
</dbReference>
<dbReference type="Proteomes" id="UP000824192">
    <property type="component" value="Unassembled WGS sequence"/>
</dbReference>
<reference evidence="1" key="2">
    <citation type="submission" date="2021-04" db="EMBL/GenBank/DDBJ databases">
        <authorList>
            <person name="Gilroy R."/>
        </authorList>
    </citation>
    <scope>NUCLEOTIDE SEQUENCE</scope>
    <source>
        <strain evidence="1">ChiGjej6B6-1540</strain>
    </source>
</reference>
<dbReference type="EMBL" id="DXGA01000095">
    <property type="protein sequence ID" value="HIW93763.1"/>
    <property type="molecule type" value="Genomic_DNA"/>
</dbReference>
<dbReference type="Pfam" id="PF12953">
    <property type="entry name" value="DUF3842"/>
    <property type="match status" value="1"/>
</dbReference>
<reference evidence="1" key="1">
    <citation type="journal article" date="2021" name="PeerJ">
        <title>Extensive microbial diversity within the chicken gut microbiome revealed by metagenomics and culture.</title>
        <authorList>
            <person name="Gilroy R."/>
            <person name="Ravi A."/>
            <person name="Getino M."/>
            <person name="Pursley I."/>
            <person name="Horton D.L."/>
            <person name="Alikhan N.F."/>
            <person name="Baker D."/>
            <person name="Gharbi K."/>
            <person name="Hall N."/>
            <person name="Watson M."/>
            <person name="Adriaenssens E.M."/>
            <person name="Foster-Nyarko E."/>
            <person name="Jarju S."/>
            <person name="Secka A."/>
            <person name="Antonio M."/>
            <person name="Oren A."/>
            <person name="Chaudhuri R.R."/>
            <person name="La Ragione R."/>
            <person name="Hildebrand F."/>
            <person name="Pallen M.J."/>
        </authorList>
    </citation>
    <scope>NUCLEOTIDE SEQUENCE</scope>
    <source>
        <strain evidence="1">ChiGjej6B6-1540</strain>
    </source>
</reference>
<accession>A0A9D1UNE9</accession>
<comment type="caution">
    <text evidence="1">The sequence shown here is derived from an EMBL/GenBank/DDBJ whole genome shotgun (WGS) entry which is preliminary data.</text>
</comment>
<dbReference type="AlphaFoldDB" id="A0A9D1UNE9"/>
<evidence type="ECO:0000313" key="1">
    <source>
        <dbReference type="EMBL" id="HIW93763.1"/>
    </source>
</evidence>
<evidence type="ECO:0000313" key="2">
    <source>
        <dbReference type="Proteomes" id="UP000824192"/>
    </source>
</evidence>
<sequence length="145" mass="14774">MIDGKPLVLVIDGQGGGVGRALTALLKEQLPQVYLRAVGSNAQATAAMLRAGAHDGATGENAVVVNAPLADFIVGPIGVAVPNSLLGEITPAMAAAVGASPARKILIPSDRCHLTLALDHPQSLQTSLERCAALVKEALDRRPGC</sequence>
<proteinExistence type="predicted"/>
<protein>
    <submittedName>
        <fullName evidence="1">DUF3842 family protein</fullName>
    </submittedName>
</protein>
<name>A0A9D1UNE9_9FIRM</name>
<gene>
    <name evidence="1" type="ORF">H9868_04395</name>
</gene>
<organism evidence="1 2">
    <name type="scientific">Candidatus Flavonifractor merdipullorum</name>
    <dbReference type="NCBI Taxonomy" id="2838590"/>
    <lineage>
        <taxon>Bacteria</taxon>
        <taxon>Bacillati</taxon>
        <taxon>Bacillota</taxon>
        <taxon>Clostridia</taxon>
        <taxon>Eubacteriales</taxon>
        <taxon>Oscillospiraceae</taxon>
        <taxon>Flavonifractor</taxon>
    </lineage>
</organism>